<name>A0A9D1IZG9_9FIRM</name>
<dbReference type="AlphaFoldDB" id="A0A9D1IZG9"/>
<reference evidence="1" key="2">
    <citation type="journal article" date="2021" name="PeerJ">
        <title>Extensive microbial diversity within the chicken gut microbiome revealed by metagenomics and culture.</title>
        <authorList>
            <person name="Gilroy R."/>
            <person name="Ravi A."/>
            <person name="Getino M."/>
            <person name="Pursley I."/>
            <person name="Horton D.L."/>
            <person name="Alikhan N.F."/>
            <person name="Baker D."/>
            <person name="Gharbi K."/>
            <person name="Hall N."/>
            <person name="Watson M."/>
            <person name="Adriaenssens E.M."/>
            <person name="Foster-Nyarko E."/>
            <person name="Jarju S."/>
            <person name="Secka A."/>
            <person name="Antonio M."/>
            <person name="Oren A."/>
            <person name="Chaudhuri R.R."/>
            <person name="La Ragione R."/>
            <person name="Hildebrand F."/>
            <person name="Pallen M.J."/>
        </authorList>
    </citation>
    <scope>NUCLEOTIDE SEQUENCE</scope>
    <source>
        <strain evidence="1">ChiGjej3B3-7149</strain>
    </source>
</reference>
<dbReference type="Proteomes" id="UP000824238">
    <property type="component" value="Unassembled WGS sequence"/>
</dbReference>
<evidence type="ECO:0000313" key="2">
    <source>
        <dbReference type="Proteomes" id="UP000824238"/>
    </source>
</evidence>
<proteinExistence type="predicted"/>
<protein>
    <submittedName>
        <fullName evidence="1">Uncharacterized protein</fullName>
    </submittedName>
</protein>
<sequence length="164" mass="17373">NTEMYRRELPPQVEDGYDGPAIIVEEGGTLAVNAAKFEGTGIEVDGGTVIVNKGTYYGSLTPFSSLAASVTGDGLFTNNLDTYTDVETTDEPVIEVKSGTLELRGGEYTAGTSVPIKAAAEPNLTPGMPLCWILCFGKRTGLCDIRLLSLTWTALSALRTSNTT</sequence>
<organism evidence="1 2">
    <name type="scientific">Candidatus Scatomorpha intestinigallinarum</name>
    <dbReference type="NCBI Taxonomy" id="2840923"/>
    <lineage>
        <taxon>Bacteria</taxon>
        <taxon>Bacillati</taxon>
        <taxon>Bacillota</taxon>
        <taxon>Clostridia</taxon>
        <taxon>Eubacteriales</taxon>
        <taxon>Candidatus Scatomorpha</taxon>
    </lineage>
</organism>
<dbReference type="EMBL" id="DVHH01000149">
    <property type="protein sequence ID" value="HIR55133.1"/>
    <property type="molecule type" value="Genomic_DNA"/>
</dbReference>
<evidence type="ECO:0000313" key="1">
    <source>
        <dbReference type="EMBL" id="HIR55133.1"/>
    </source>
</evidence>
<accession>A0A9D1IZG9</accession>
<gene>
    <name evidence="1" type="ORF">IAD36_06030</name>
</gene>
<reference evidence="1" key="1">
    <citation type="submission" date="2020-10" db="EMBL/GenBank/DDBJ databases">
        <authorList>
            <person name="Gilroy R."/>
        </authorList>
    </citation>
    <scope>NUCLEOTIDE SEQUENCE</scope>
    <source>
        <strain evidence="1">ChiGjej3B3-7149</strain>
    </source>
</reference>
<feature type="non-terminal residue" evidence="1">
    <location>
        <position position="1"/>
    </location>
</feature>
<comment type="caution">
    <text evidence="1">The sequence shown here is derived from an EMBL/GenBank/DDBJ whole genome shotgun (WGS) entry which is preliminary data.</text>
</comment>